<evidence type="ECO:0000256" key="4">
    <source>
        <dbReference type="ARBA" id="ARBA00022475"/>
    </source>
</evidence>
<evidence type="ECO:0000256" key="9">
    <source>
        <dbReference type="RuleBase" id="RU367153"/>
    </source>
</evidence>
<name>A0A3L7JRF9_9BACI</name>
<dbReference type="EC" id="1.10.3.-" evidence="9"/>
<keyword evidence="8 9" id="KW-0472">Membrane</keyword>
<evidence type="ECO:0000256" key="2">
    <source>
        <dbReference type="ARBA" id="ARBA00004651"/>
    </source>
</evidence>
<dbReference type="GO" id="GO:0009319">
    <property type="term" value="C:cytochrome o ubiquinol oxidase complex"/>
    <property type="evidence" value="ECO:0007669"/>
    <property type="project" value="TreeGrafter"/>
</dbReference>
<protein>
    <recommendedName>
        <fullName evidence="9">Quinol oxidase subunit 4</fullName>
        <ecNumber evidence="9">1.10.3.-</ecNumber>
    </recommendedName>
</protein>
<dbReference type="InterPro" id="IPR005171">
    <property type="entry name" value="Cyt_c_oxidase_su4_prok"/>
</dbReference>
<evidence type="ECO:0000313" key="10">
    <source>
        <dbReference type="EMBL" id="RLQ93427.1"/>
    </source>
</evidence>
<comment type="function">
    <text evidence="9">Catalyzes quinol oxidation with the concomitant reduction of oxygen to water.</text>
</comment>
<evidence type="ECO:0000256" key="5">
    <source>
        <dbReference type="ARBA" id="ARBA00022692"/>
    </source>
</evidence>
<keyword evidence="7 9" id="KW-0560">Oxidoreductase</keyword>
<dbReference type="GO" id="GO:0019646">
    <property type="term" value="P:aerobic electron transport chain"/>
    <property type="evidence" value="ECO:0007669"/>
    <property type="project" value="TreeGrafter"/>
</dbReference>
<proteinExistence type="inferred from homology"/>
<dbReference type="PANTHER" id="PTHR36835:SF1">
    <property type="entry name" value="CYTOCHROME BO(3) UBIQUINOL OXIDASE SUBUNIT 4"/>
    <property type="match status" value="1"/>
</dbReference>
<dbReference type="AlphaFoldDB" id="A0A3L7JRF9"/>
<feature type="transmembrane region" description="Helical" evidence="9">
    <location>
        <begin position="40"/>
        <end position="63"/>
    </location>
</feature>
<evidence type="ECO:0000313" key="11">
    <source>
        <dbReference type="Proteomes" id="UP000276770"/>
    </source>
</evidence>
<comment type="subcellular location">
    <subcellularLocation>
        <location evidence="2 9">Cell membrane</location>
        <topology evidence="2 9">Multi-pass membrane protein</topology>
    </subcellularLocation>
</comment>
<comment type="catalytic activity">
    <reaction evidence="1 9">
        <text>2 a quinol + O2 = 2 a quinone + 2 H2O</text>
        <dbReference type="Rhea" id="RHEA:55376"/>
        <dbReference type="ChEBI" id="CHEBI:15377"/>
        <dbReference type="ChEBI" id="CHEBI:15379"/>
        <dbReference type="ChEBI" id="CHEBI:24646"/>
        <dbReference type="ChEBI" id="CHEBI:132124"/>
    </reaction>
</comment>
<dbReference type="InterPro" id="IPR014250">
    <property type="entry name" value="QoxD"/>
</dbReference>
<gene>
    <name evidence="10" type="primary">qoxD</name>
    <name evidence="10" type="ORF">D9X91_17135</name>
</gene>
<comment type="similarity">
    <text evidence="3 9">Belongs to the cytochrome c oxidase bacterial subunit 4 family.</text>
</comment>
<keyword evidence="4 9" id="KW-1003">Cell membrane</keyword>
<dbReference type="OrthoDB" id="2361460at2"/>
<evidence type="ECO:0000256" key="8">
    <source>
        <dbReference type="ARBA" id="ARBA00023136"/>
    </source>
</evidence>
<dbReference type="Proteomes" id="UP000276770">
    <property type="component" value="Unassembled WGS sequence"/>
</dbReference>
<dbReference type="EMBL" id="RCVZ01000014">
    <property type="protein sequence ID" value="RLQ93427.1"/>
    <property type="molecule type" value="Genomic_DNA"/>
</dbReference>
<evidence type="ECO:0000256" key="6">
    <source>
        <dbReference type="ARBA" id="ARBA00022989"/>
    </source>
</evidence>
<keyword evidence="11" id="KW-1185">Reference proteome</keyword>
<feature type="transmembrane region" description="Helical" evidence="9">
    <location>
        <begin position="75"/>
        <end position="100"/>
    </location>
</feature>
<dbReference type="GO" id="GO:0009486">
    <property type="term" value="F:cytochrome bo3 ubiquinol oxidase activity"/>
    <property type="evidence" value="ECO:0007669"/>
    <property type="project" value="TreeGrafter"/>
</dbReference>
<dbReference type="GO" id="GO:0015990">
    <property type="term" value="P:electron transport coupled proton transport"/>
    <property type="evidence" value="ECO:0007669"/>
    <property type="project" value="TreeGrafter"/>
</dbReference>
<organism evidence="10 11">
    <name type="scientific">Falsibacillus albus</name>
    <dbReference type="NCBI Taxonomy" id="2478915"/>
    <lineage>
        <taxon>Bacteria</taxon>
        <taxon>Bacillati</taxon>
        <taxon>Bacillota</taxon>
        <taxon>Bacilli</taxon>
        <taxon>Bacillales</taxon>
        <taxon>Bacillaceae</taxon>
        <taxon>Falsibacillus</taxon>
    </lineage>
</organism>
<keyword evidence="5 9" id="KW-0812">Transmembrane</keyword>
<reference evidence="10 11" key="1">
    <citation type="submission" date="2018-10" db="EMBL/GenBank/DDBJ databases">
        <title>Falsibacillus sp. genome draft.</title>
        <authorList>
            <person name="Shi S."/>
        </authorList>
    </citation>
    <scope>NUCLEOTIDE SEQUENCE [LARGE SCALE GENOMIC DNA]</scope>
    <source>
        <strain evidence="10 11">GY 10110</strain>
    </source>
</reference>
<evidence type="ECO:0000256" key="7">
    <source>
        <dbReference type="ARBA" id="ARBA00023002"/>
    </source>
</evidence>
<dbReference type="InterPro" id="IPR050968">
    <property type="entry name" value="Cytochrome_c_oxidase_bac_sub4"/>
</dbReference>
<dbReference type="RefSeq" id="WP_121681879.1">
    <property type="nucleotide sequence ID" value="NZ_RCVZ01000014.1"/>
</dbReference>
<comment type="caution">
    <text evidence="10">The sequence shown here is derived from an EMBL/GenBank/DDBJ whole genome shotgun (WGS) entry which is preliminary data.</text>
</comment>
<dbReference type="GO" id="GO:0015078">
    <property type="term" value="F:proton transmembrane transporter activity"/>
    <property type="evidence" value="ECO:0007669"/>
    <property type="project" value="TreeGrafter"/>
</dbReference>
<dbReference type="NCBIfam" id="TIGR02901">
    <property type="entry name" value="QoxD"/>
    <property type="match status" value="1"/>
</dbReference>
<dbReference type="Pfam" id="PF03626">
    <property type="entry name" value="COX4_pro"/>
    <property type="match status" value="1"/>
</dbReference>
<dbReference type="GO" id="GO:0016682">
    <property type="term" value="F:oxidoreductase activity, acting on diphenols and related substances as donors, oxygen as acceptor"/>
    <property type="evidence" value="ECO:0007669"/>
    <property type="project" value="UniProtKB-UniRule"/>
</dbReference>
<accession>A0A3L7JRF9</accession>
<keyword evidence="6 9" id="KW-1133">Transmembrane helix</keyword>
<sequence>MASHSESRFPWKHLVGFIFSIVLTLIALWVGLYSGFSTKMIITFIVILAILQAIIQLFMFMHVTESENGKWQTGTMLYAAFIAVAIVAGTIWVMSFGMGYMDHKDMKDMKGHDKMEMKHDDSGNMDNMDMN</sequence>
<evidence type="ECO:0000256" key="3">
    <source>
        <dbReference type="ARBA" id="ARBA00008079"/>
    </source>
</evidence>
<feature type="transmembrane region" description="Helical" evidence="9">
    <location>
        <begin position="14"/>
        <end position="33"/>
    </location>
</feature>
<dbReference type="PANTHER" id="PTHR36835">
    <property type="entry name" value="CYTOCHROME BO(3) UBIQUINOL OXIDASE SUBUNIT 4"/>
    <property type="match status" value="1"/>
</dbReference>
<evidence type="ECO:0000256" key="1">
    <source>
        <dbReference type="ARBA" id="ARBA00000725"/>
    </source>
</evidence>
<dbReference type="GO" id="GO:0005886">
    <property type="term" value="C:plasma membrane"/>
    <property type="evidence" value="ECO:0007669"/>
    <property type="project" value="UniProtKB-SubCell"/>
</dbReference>
<dbReference type="GO" id="GO:0042773">
    <property type="term" value="P:ATP synthesis coupled electron transport"/>
    <property type="evidence" value="ECO:0007669"/>
    <property type="project" value="UniProtKB-UniRule"/>
</dbReference>